<dbReference type="AlphaFoldDB" id="A0A543CVH0"/>
<keyword evidence="3" id="KW-1185">Reference proteome</keyword>
<feature type="region of interest" description="Disordered" evidence="1">
    <location>
        <begin position="95"/>
        <end position="122"/>
    </location>
</feature>
<sequence>MIAAPGAEARSNVIAAAPPFLRFDPPELHEGSLIVRAVPADLRERRRLARDSPLAYLYEQVPDGEPEQDLTFTAGHYDEANLVWSFSGEVTGIFGLTQSTSPEQPARNEEDPSCPTHSPGNR</sequence>
<gene>
    <name evidence="2" type="ORF">FB559_6841</name>
</gene>
<evidence type="ECO:0000313" key="2">
    <source>
        <dbReference type="EMBL" id="TQM01097.1"/>
    </source>
</evidence>
<evidence type="ECO:0000256" key="1">
    <source>
        <dbReference type="SAM" id="MobiDB-lite"/>
    </source>
</evidence>
<dbReference type="Proteomes" id="UP000316096">
    <property type="component" value="Unassembled WGS sequence"/>
</dbReference>
<dbReference type="RefSeq" id="WP_141960974.1">
    <property type="nucleotide sequence ID" value="NZ_VFOZ01000001.1"/>
</dbReference>
<reference evidence="2 3" key="1">
    <citation type="submission" date="2019-06" db="EMBL/GenBank/DDBJ databases">
        <title>Sequencing the genomes of 1000 actinobacteria strains.</title>
        <authorList>
            <person name="Klenk H.-P."/>
        </authorList>
    </citation>
    <scope>NUCLEOTIDE SEQUENCE [LARGE SCALE GENOMIC DNA]</scope>
    <source>
        <strain evidence="2 3">DSM 102200</strain>
    </source>
</reference>
<comment type="caution">
    <text evidence="2">The sequence shown here is derived from an EMBL/GenBank/DDBJ whole genome shotgun (WGS) entry which is preliminary data.</text>
</comment>
<evidence type="ECO:0000313" key="3">
    <source>
        <dbReference type="Proteomes" id="UP000316096"/>
    </source>
</evidence>
<proteinExistence type="predicted"/>
<dbReference type="OrthoDB" id="3399771at2"/>
<accession>A0A543CVH0</accession>
<organism evidence="2 3">
    <name type="scientific">Actinoallomurus bryophytorum</name>
    <dbReference type="NCBI Taxonomy" id="1490222"/>
    <lineage>
        <taxon>Bacteria</taxon>
        <taxon>Bacillati</taxon>
        <taxon>Actinomycetota</taxon>
        <taxon>Actinomycetes</taxon>
        <taxon>Streptosporangiales</taxon>
        <taxon>Thermomonosporaceae</taxon>
        <taxon>Actinoallomurus</taxon>
    </lineage>
</organism>
<protein>
    <submittedName>
        <fullName evidence="2">Uncharacterized protein</fullName>
    </submittedName>
</protein>
<name>A0A543CVH0_9ACTN</name>
<dbReference type="EMBL" id="VFOZ01000001">
    <property type="protein sequence ID" value="TQM01097.1"/>
    <property type="molecule type" value="Genomic_DNA"/>
</dbReference>